<dbReference type="AlphaFoldDB" id="A0A450U0X6"/>
<name>A0A450U0X6_9GAMM</name>
<reference evidence="1" key="1">
    <citation type="submission" date="2019-02" db="EMBL/GenBank/DDBJ databases">
        <authorList>
            <person name="Gruber-Vodicka R. H."/>
            <person name="Seah K. B. B."/>
        </authorList>
    </citation>
    <scope>NUCLEOTIDE SEQUENCE</scope>
    <source>
        <strain evidence="1">BECK_BZ131</strain>
    </source>
</reference>
<proteinExistence type="predicted"/>
<protein>
    <submittedName>
        <fullName evidence="1">Uncharacterized protein</fullName>
    </submittedName>
</protein>
<accession>A0A450U0X6</accession>
<dbReference type="EMBL" id="CAADFE010000091">
    <property type="protein sequence ID" value="VFJ75858.1"/>
    <property type="molecule type" value="Genomic_DNA"/>
</dbReference>
<sequence length="59" mass="6966">MALKIREPECVLLKRRGAEHVEKLIAGMSLQEQLAFWRKRTEIMLERQKQFSRKQTGPA</sequence>
<gene>
    <name evidence="1" type="ORF">BECKFW1821C_GA0114237_10919</name>
</gene>
<evidence type="ECO:0000313" key="1">
    <source>
        <dbReference type="EMBL" id="VFJ75858.1"/>
    </source>
</evidence>
<organism evidence="1">
    <name type="scientific">Candidatus Kentrum sp. FW</name>
    <dbReference type="NCBI Taxonomy" id="2126338"/>
    <lineage>
        <taxon>Bacteria</taxon>
        <taxon>Pseudomonadati</taxon>
        <taxon>Pseudomonadota</taxon>
        <taxon>Gammaproteobacteria</taxon>
        <taxon>Candidatus Kentrum</taxon>
    </lineage>
</organism>